<dbReference type="Proteomes" id="UP000681967">
    <property type="component" value="Unassembled WGS sequence"/>
</dbReference>
<name>A0A8S2VAE7_9BILA</name>
<evidence type="ECO:0000313" key="1">
    <source>
        <dbReference type="EMBL" id="CAF4380489.1"/>
    </source>
</evidence>
<proteinExistence type="predicted"/>
<reference evidence="1" key="1">
    <citation type="submission" date="2021-02" db="EMBL/GenBank/DDBJ databases">
        <authorList>
            <person name="Nowell W R."/>
        </authorList>
    </citation>
    <scope>NUCLEOTIDE SEQUENCE</scope>
</reference>
<gene>
    <name evidence="1" type="ORF">BYL167_LOCUS30712</name>
    <name evidence="3" type="ORF">GIL414_LOCUS35364</name>
    <name evidence="2" type="ORF">SMN809_LOCUS34494</name>
</gene>
<evidence type="ECO:0000313" key="2">
    <source>
        <dbReference type="EMBL" id="CAF4491363.1"/>
    </source>
</evidence>
<sequence length="63" mass="7300">KNLANQLLISAQRNNCIDIEKKQDTKCLSISDPMNRRICRCHQCLTSTNRLSAFIPFHRRPST</sequence>
<comment type="caution">
    <text evidence="1">The sequence shown here is derived from an EMBL/GenBank/DDBJ whole genome shotgun (WGS) entry which is preliminary data.</text>
</comment>
<dbReference type="EMBL" id="CAJOBH010051321">
    <property type="protein sequence ID" value="CAF4380489.1"/>
    <property type="molecule type" value="Genomic_DNA"/>
</dbReference>
<organism evidence="1 4">
    <name type="scientific">Rotaria magnacalcarata</name>
    <dbReference type="NCBI Taxonomy" id="392030"/>
    <lineage>
        <taxon>Eukaryota</taxon>
        <taxon>Metazoa</taxon>
        <taxon>Spiralia</taxon>
        <taxon>Gnathifera</taxon>
        <taxon>Rotifera</taxon>
        <taxon>Eurotatoria</taxon>
        <taxon>Bdelloidea</taxon>
        <taxon>Philodinida</taxon>
        <taxon>Philodinidae</taxon>
        <taxon>Rotaria</taxon>
    </lineage>
</organism>
<feature type="non-terminal residue" evidence="1">
    <location>
        <position position="1"/>
    </location>
</feature>
<dbReference type="Proteomes" id="UP000681720">
    <property type="component" value="Unassembled WGS sequence"/>
</dbReference>
<dbReference type="EMBL" id="CAJOBI010079349">
    <property type="protein sequence ID" value="CAF4491363.1"/>
    <property type="molecule type" value="Genomic_DNA"/>
</dbReference>
<dbReference type="Proteomes" id="UP000676336">
    <property type="component" value="Unassembled WGS sequence"/>
</dbReference>
<accession>A0A8S2VAE7</accession>
<protein>
    <submittedName>
        <fullName evidence="1">Uncharacterized protein</fullName>
    </submittedName>
</protein>
<dbReference type="EMBL" id="CAJOBJ010084537">
    <property type="protein sequence ID" value="CAF4515337.1"/>
    <property type="molecule type" value="Genomic_DNA"/>
</dbReference>
<feature type="non-terminal residue" evidence="1">
    <location>
        <position position="63"/>
    </location>
</feature>
<evidence type="ECO:0000313" key="4">
    <source>
        <dbReference type="Proteomes" id="UP000681967"/>
    </source>
</evidence>
<dbReference type="AlphaFoldDB" id="A0A8S2VAE7"/>
<evidence type="ECO:0000313" key="3">
    <source>
        <dbReference type="EMBL" id="CAF4515337.1"/>
    </source>
</evidence>